<gene>
    <name evidence="11" type="ORF">ISF6_1756</name>
</gene>
<evidence type="ECO:0000256" key="7">
    <source>
        <dbReference type="ARBA" id="ARBA00022989"/>
    </source>
</evidence>
<keyword evidence="7 9" id="KW-1133">Transmembrane helix</keyword>
<dbReference type="STRING" id="1547922.ISF6_1756"/>
<evidence type="ECO:0000256" key="4">
    <source>
        <dbReference type="ARBA" id="ARBA00022475"/>
    </source>
</evidence>
<dbReference type="PANTHER" id="PTHR30614">
    <property type="entry name" value="MEMBRANE COMPONENT OF AMINO ACID ABC TRANSPORTER"/>
    <property type="match status" value="1"/>
</dbReference>
<dbReference type="AlphaFoldDB" id="A0A0K8NZV6"/>
<evidence type="ECO:0000256" key="2">
    <source>
        <dbReference type="ARBA" id="ARBA00010072"/>
    </source>
</evidence>
<dbReference type="GO" id="GO:0006865">
    <property type="term" value="P:amino acid transport"/>
    <property type="evidence" value="ECO:0007669"/>
    <property type="project" value="TreeGrafter"/>
</dbReference>
<keyword evidence="4" id="KW-1003">Cell membrane</keyword>
<dbReference type="SUPFAM" id="SSF161098">
    <property type="entry name" value="MetI-like"/>
    <property type="match status" value="1"/>
</dbReference>
<dbReference type="RefSeq" id="WP_054019948.1">
    <property type="nucleotide sequence ID" value="NZ_BBYR01000030.1"/>
</dbReference>
<dbReference type="InterPro" id="IPR000515">
    <property type="entry name" value="MetI-like"/>
</dbReference>
<evidence type="ECO:0000259" key="10">
    <source>
        <dbReference type="PROSITE" id="PS50928"/>
    </source>
</evidence>
<feature type="transmembrane region" description="Helical" evidence="9">
    <location>
        <begin position="160"/>
        <end position="176"/>
    </location>
</feature>
<dbReference type="CDD" id="cd06261">
    <property type="entry name" value="TM_PBP2"/>
    <property type="match status" value="1"/>
</dbReference>
<accession>A0A0K8NZV6</accession>
<organism evidence="11 12">
    <name type="scientific">Piscinibacter sakaiensis</name>
    <name type="common">Ideonella sakaiensis</name>
    <dbReference type="NCBI Taxonomy" id="1547922"/>
    <lineage>
        <taxon>Bacteria</taxon>
        <taxon>Pseudomonadati</taxon>
        <taxon>Pseudomonadota</taxon>
        <taxon>Betaproteobacteria</taxon>
        <taxon>Burkholderiales</taxon>
        <taxon>Sphaerotilaceae</taxon>
        <taxon>Piscinibacter</taxon>
    </lineage>
</organism>
<keyword evidence="5" id="KW-0997">Cell inner membrane</keyword>
<evidence type="ECO:0000256" key="9">
    <source>
        <dbReference type="RuleBase" id="RU363032"/>
    </source>
</evidence>
<feature type="domain" description="ABC transmembrane type-1" evidence="10">
    <location>
        <begin position="17"/>
        <end position="214"/>
    </location>
</feature>
<dbReference type="PANTHER" id="PTHR30614:SF10">
    <property type="entry name" value="ARGININE ABC TRANSPORTER PERMEASE PROTEIN ARTM"/>
    <property type="match status" value="1"/>
</dbReference>
<feature type="transmembrane region" description="Helical" evidence="9">
    <location>
        <begin position="88"/>
        <end position="109"/>
    </location>
</feature>
<name>A0A0K8NZV6_PISS1</name>
<dbReference type="InterPro" id="IPR043429">
    <property type="entry name" value="ArtM/GltK/GlnP/TcyL/YhdX-like"/>
</dbReference>
<feature type="transmembrane region" description="Helical" evidence="9">
    <location>
        <begin position="20"/>
        <end position="41"/>
    </location>
</feature>
<evidence type="ECO:0000256" key="5">
    <source>
        <dbReference type="ARBA" id="ARBA00022519"/>
    </source>
</evidence>
<evidence type="ECO:0000256" key="1">
    <source>
        <dbReference type="ARBA" id="ARBA00004429"/>
    </source>
</evidence>
<dbReference type="GO" id="GO:0022857">
    <property type="term" value="F:transmembrane transporter activity"/>
    <property type="evidence" value="ECO:0007669"/>
    <property type="project" value="InterPro"/>
</dbReference>
<evidence type="ECO:0000313" key="12">
    <source>
        <dbReference type="Proteomes" id="UP000037660"/>
    </source>
</evidence>
<evidence type="ECO:0000313" key="11">
    <source>
        <dbReference type="EMBL" id="GAP35916.1"/>
    </source>
</evidence>
<evidence type="ECO:0000256" key="3">
    <source>
        <dbReference type="ARBA" id="ARBA00022448"/>
    </source>
</evidence>
<reference evidence="12" key="1">
    <citation type="submission" date="2015-07" db="EMBL/GenBank/DDBJ databases">
        <title>Discovery of a poly(ethylene terephthalate assimilation.</title>
        <authorList>
            <person name="Yoshida S."/>
            <person name="Hiraga K."/>
            <person name="Takehana T."/>
            <person name="Taniguchi I."/>
            <person name="Yamaji H."/>
            <person name="Maeda Y."/>
            <person name="Toyohara K."/>
            <person name="Miyamoto K."/>
            <person name="Kimura Y."/>
            <person name="Oda K."/>
        </authorList>
    </citation>
    <scope>NUCLEOTIDE SEQUENCE [LARGE SCALE GENOMIC DNA]</scope>
    <source>
        <strain evidence="12">NBRC 110686 / TISTR 2288 / 201-F6</strain>
    </source>
</reference>
<dbReference type="NCBIfam" id="TIGR01726">
    <property type="entry name" value="HEQRo_perm_3TM"/>
    <property type="match status" value="1"/>
</dbReference>
<keyword evidence="12" id="KW-1185">Reference proteome</keyword>
<dbReference type="OrthoDB" id="7026155at2"/>
<protein>
    <submittedName>
        <fullName evidence="11">Histidine ABC transporter, permease protein HisM</fullName>
    </submittedName>
</protein>
<keyword evidence="6 9" id="KW-0812">Transmembrane</keyword>
<keyword evidence="8 9" id="KW-0472">Membrane</keyword>
<dbReference type="Pfam" id="PF00528">
    <property type="entry name" value="BPD_transp_1"/>
    <property type="match status" value="1"/>
</dbReference>
<comment type="similarity">
    <text evidence="2">Belongs to the binding-protein-dependent transport system permease family. HisMQ subfamily.</text>
</comment>
<feature type="transmembrane region" description="Helical" evidence="9">
    <location>
        <begin position="53"/>
        <end position="76"/>
    </location>
</feature>
<dbReference type="EMBL" id="BBYR01000030">
    <property type="protein sequence ID" value="GAP35916.1"/>
    <property type="molecule type" value="Genomic_DNA"/>
</dbReference>
<comment type="caution">
    <text evidence="11">The sequence shown here is derived from an EMBL/GenBank/DDBJ whole genome shotgun (WGS) entry which is preliminary data.</text>
</comment>
<dbReference type="Gene3D" id="1.10.3720.10">
    <property type="entry name" value="MetI-like"/>
    <property type="match status" value="1"/>
</dbReference>
<comment type="subcellular location">
    <subcellularLocation>
        <location evidence="1">Cell inner membrane</location>
        <topology evidence="1">Multi-pass membrane protein</topology>
    </subcellularLocation>
    <subcellularLocation>
        <location evidence="9">Cell membrane</location>
        <topology evidence="9">Multi-pass membrane protein</topology>
    </subcellularLocation>
</comment>
<evidence type="ECO:0000256" key="8">
    <source>
        <dbReference type="ARBA" id="ARBA00023136"/>
    </source>
</evidence>
<keyword evidence="3 9" id="KW-0813">Transport</keyword>
<dbReference type="Proteomes" id="UP000037660">
    <property type="component" value="Unassembled WGS sequence"/>
</dbReference>
<dbReference type="GO" id="GO:0043190">
    <property type="term" value="C:ATP-binding cassette (ABC) transporter complex"/>
    <property type="evidence" value="ECO:0007669"/>
    <property type="project" value="InterPro"/>
</dbReference>
<dbReference type="InterPro" id="IPR010065">
    <property type="entry name" value="AA_ABC_transptr_permease_3TM"/>
</dbReference>
<dbReference type="InterPro" id="IPR035906">
    <property type="entry name" value="MetI-like_sf"/>
</dbReference>
<feature type="transmembrane region" description="Helical" evidence="9">
    <location>
        <begin position="196"/>
        <end position="217"/>
    </location>
</feature>
<proteinExistence type="inferred from homology"/>
<sequence length="242" mass="25902">MRWDALAEHLGAYADGLGTTLRLLLAALAIGGLLALPLAVLRVSPRPLLRWPVAGFTWAIRGTPLLVQLFLLYHGLAQFDAVRASAAWPWLSSVWFCAITAFALNTCAYTTELLAGAMRAVPAGEVDAARALGLTPAQVLWHVVLPSAARRALPAYGNEVVTMLHATSLASVVTLLDLTGAARELYARHFLPVEAFASAALCYLALSGALFAAFRVAERRWLAHLRPSGHARPPAAEPPPRC</sequence>
<dbReference type="PROSITE" id="PS50928">
    <property type="entry name" value="ABC_TM1"/>
    <property type="match status" value="1"/>
</dbReference>
<reference evidence="11 12" key="2">
    <citation type="journal article" date="2016" name="Science">
        <title>A bacterium that degrades and assimilates poly(ethylene terephthalate).</title>
        <authorList>
            <person name="Yoshida S."/>
            <person name="Hiraga K."/>
            <person name="Takehana T."/>
            <person name="Taniguchi I."/>
            <person name="Yamaji H."/>
            <person name="Maeda Y."/>
            <person name="Toyohara K."/>
            <person name="Miyamoto K."/>
            <person name="Kimura Y."/>
            <person name="Oda K."/>
        </authorList>
    </citation>
    <scope>NUCLEOTIDE SEQUENCE [LARGE SCALE GENOMIC DNA]</scope>
    <source>
        <strain evidence="12">NBRC 110686 / TISTR 2288 / 201-F6</strain>
    </source>
</reference>
<evidence type="ECO:0000256" key="6">
    <source>
        <dbReference type="ARBA" id="ARBA00022692"/>
    </source>
</evidence>